<sequence>MGPKNVSRAGSPSKKKARNTIELKKEIIEMYESGIKIAEIGRMYGKSPSTISSIVAKKEEIKEANVAKGVNMLTKQRSQAIEDVEQLLLIWINQKRSDGDFLSEAIIREKARLLYADLIKERPGTSDIDFKASRGWFEKFKRRTGIRSVTRHAEAASSDNPGAEGFIPQHSFDCDETGLFWDEMANRSFITPEVKTRHLAMTL</sequence>
<dbReference type="GO" id="GO:0005634">
    <property type="term" value="C:nucleus"/>
    <property type="evidence" value="ECO:0007669"/>
    <property type="project" value="UniProtKB-SubCell"/>
</dbReference>
<dbReference type="Gene3D" id="1.10.10.60">
    <property type="entry name" value="Homeodomain-like"/>
    <property type="match status" value="2"/>
</dbReference>
<dbReference type="GO" id="GO:0003677">
    <property type="term" value="F:DNA binding"/>
    <property type="evidence" value="ECO:0007669"/>
    <property type="project" value="UniProtKB-KW"/>
</dbReference>
<evidence type="ECO:0000313" key="6">
    <source>
        <dbReference type="Proteomes" id="UP000499080"/>
    </source>
</evidence>
<dbReference type="Pfam" id="PF03221">
    <property type="entry name" value="HTH_Tnp_Tc5"/>
    <property type="match status" value="1"/>
</dbReference>
<reference evidence="5 6" key="1">
    <citation type="journal article" date="2019" name="Sci. Rep.">
        <title>Orb-weaving spider Araneus ventricosus genome elucidates the spidroin gene catalogue.</title>
        <authorList>
            <person name="Kono N."/>
            <person name="Nakamura H."/>
            <person name="Ohtoshi R."/>
            <person name="Moran D.A.P."/>
            <person name="Shinohara A."/>
            <person name="Yoshida Y."/>
            <person name="Fujiwara M."/>
            <person name="Mori M."/>
            <person name="Tomita M."/>
            <person name="Arakawa K."/>
        </authorList>
    </citation>
    <scope>NUCLEOTIDE SEQUENCE [LARGE SCALE GENOMIC DNA]</scope>
</reference>
<dbReference type="Pfam" id="PF04218">
    <property type="entry name" value="CENP-B_N"/>
    <property type="match status" value="1"/>
</dbReference>
<dbReference type="PANTHER" id="PTHR19303">
    <property type="entry name" value="TRANSPOSON"/>
    <property type="match status" value="1"/>
</dbReference>
<evidence type="ECO:0000256" key="3">
    <source>
        <dbReference type="ARBA" id="ARBA00023242"/>
    </source>
</evidence>
<dbReference type="InterPro" id="IPR007889">
    <property type="entry name" value="HTH_Psq"/>
</dbReference>
<dbReference type="PANTHER" id="PTHR19303:SF27">
    <property type="entry name" value="HTH CENPB-TYPE DOMAIN-CONTAINING PROTEIN"/>
    <property type="match status" value="1"/>
</dbReference>
<dbReference type="SUPFAM" id="SSF46689">
    <property type="entry name" value="Homeodomain-like"/>
    <property type="match status" value="2"/>
</dbReference>
<protein>
    <submittedName>
        <fullName evidence="5">Tigger transposable element-derived protein 1</fullName>
    </submittedName>
</protein>
<dbReference type="SMART" id="SM00674">
    <property type="entry name" value="CENPB"/>
    <property type="match status" value="1"/>
</dbReference>
<evidence type="ECO:0000256" key="1">
    <source>
        <dbReference type="ARBA" id="ARBA00004123"/>
    </source>
</evidence>
<organism evidence="5 6">
    <name type="scientific">Araneus ventricosus</name>
    <name type="common">Orbweaver spider</name>
    <name type="synonym">Epeira ventricosa</name>
    <dbReference type="NCBI Taxonomy" id="182803"/>
    <lineage>
        <taxon>Eukaryota</taxon>
        <taxon>Metazoa</taxon>
        <taxon>Ecdysozoa</taxon>
        <taxon>Arthropoda</taxon>
        <taxon>Chelicerata</taxon>
        <taxon>Arachnida</taxon>
        <taxon>Araneae</taxon>
        <taxon>Araneomorphae</taxon>
        <taxon>Entelegynae</taxon>
        <taxon>Araneoidea</taxon>
        <taxon>Araneidae</taxon>
        <taxon>Araneus</taxon>
    </lineage>
</organism>
<accession>A0A4Y2EW63</accession>
<keyword evidence="2" id="KW-0238">DNA-binding</keyword>
<dbReference type="EMBL" id="BGPR01000734">
    <property type="protein sequence ID" value="GBM33443.1"/>
    <property type="molecule type" value="Genomic_DNA"/>
</dbReference>
<keyword evidence="3" id="KW-0539">Nucleus</keyword>
<name>A0A4Y2EW63_ARAVE</name>
<dbReference type="OrthoDB" id="6422574at2759"/>
<dbReference type="InterPro" id="IPR006600">
    <property type="entry name" value="HTH_CenpB_DNA-bd_dom"/>
</dbReference>
<proteinExistence type="predicted"/>
<gene>
    <name evidence="5" type="primary">TIGD1_62</name>
    <name evidence="5" type="ORF">AVEN_55772_1</name>
</gene>
<dbReference type="AlphaFoldDB" id="A0A4Y2EW63"/>
<evidence type="ECO:0000313" key="5">
    <source>
        <dbReference type="EMBL" id="GBM33443.1"/>
    </source>
</evidence>
<keyword evidence="6" id="KW-1185">Reference proteome</keyword>
<comment type="caution">
    <text evidence="5">The sequence shown here is derived from an EMBL/GenBank/DDBJ whole genome shotgun (WGS) entry which is preliminary data.</text>
</comment>
<dbReference type="PROSITE" id="PS51253">
    <property type="entry name" value="HTH_CENPB"/>
    <property type="match status" value="1"/>
</dbReference>
<dbReference type="Proteomes" id="UP000499080">
    <property type="component" value="Unassembled WGS sequence"/>
</dbReference>
<evidence type="ECO:0000259" key="4">
    <source>
        <dbReference type="PROSITE" id="PS51253"/>
    </source>
</evidence>
<evidence type="ECO:0000256" key="2">
    <source>
        <dbReference type="ARBA" id="ARBA00023125"/>
    </source>
</evidence>
<comment type="subcellular location">
    <subcellularLocation>
        <location evidence="1">Nucleus</location>
    </subcellularLocation>
</comment>
<dbReference type="InterPro" id="IPR009057">
    <property type="entry name" value="Homeodomain-like_sf"/>
</dbReference>
<dbReference type="InterPro" id="IPR050863">
    <property type="entry name" value="CenT-Element_Derived"/>
</dbReference>
<feature type="domain" description="HTH CENPB-type" evidence="4">
    <location>
        <begin position="72"/>
        <end position="150"/>
    </location>
</feature>